<evidence type="ECO:0000313" key="1">
    <source>
        <dbReference type="EMBL" id="MDG0815110.1"/>
    </source>
</evidence>
<dbReference type="InterPro" id="IPR037143">
    <property type="entry name" value="4-PPantetheinyl_Trfase_dom_sf"/>
</dbReference>
<dbReference type="SUPFAM" id="SSF56214">
    <property type="entry name" value="4'-phosphopantetheinyl transferase"/>
    <property type="match status" value="1"/>
</dbReference>
<dbReference type="Proteomes" id="UP001152321">
    <property type="component" value="Unassembled WGS sequence"/>
</dbReference>
<dbReference type="Gene3D" id="3.90.470.20">
    <property type="entry name" value="4'-phosphopantetheinyl transferase domain"/>
    <property type="match status" value="1"/>
</dbReference>
<organism evidence="1 2">
    <name type="scientific">Bdellovibrio svalbardensis</name>
    <dbReference type="NCBI Taxonomy" id="2972972"/>
    <lineage>
        <taxon>Bacteria</taxon>
        <taxon>Pseudomonadati</taxon>
        <taxon>Bdellovibrionota</taxon>
        <taxon>Bdellovibrionia</taxon>
        <taxon>Bdellovibrionales</taxon>
        <taxon>Pseudobdellovibrionaceae</taxon>
        <taxon>Bdellovibrio</taxon>
    </lineage>
</organism>
<proteinExistence type="predicted"/>
<dbReference type="EMBL" id="JANRMI010000001">
    <property type="protein sequence ID" value="MDG0815110.1"/>
    <property type="molecule type" value="Genomic_DNA"/>
</dbReference>
<reference evidence="1" key="1">
    <citation type="submission" date="2022-08" db="EMBL/GenBank/DDBJ databases">
        <title>Novel Bdellovibrio Species Isolated from Svalbard: Designation Bdellovibrio svalbardensis.</title>
        <authorList>
            <person name="Mitchell R.J."/>
            <person name="Choi S.Y."/>
        </authorList>
    </citation>
    <scope>NUCLEOTIDE SEQUENCE</scope>
    <source>
        <strain evidence="1">PAP01</strain>
    </source>
</reference>
<comment type="caution">
    <text evidence="1">The sequence shown here is derived from an EMBL/GenBank/DDBJ whole genome shotgun (WGS) entry which is preliminary data.</text>
</comment>
<name>A0ABT6DE42_9BACT</name>
<accession>A0ABT6DE42</accession>
<dbReference type="GO" id="GO:0016740">
    <property type="term" value="F:transferase activity"/>
    <property type="evidence" value="ECO:0007669"/>
    <property type="project" value="UniProtKB-KW"/>
</dbReference>
<keyword evidence="1" id="KW-0808">Transferase</keyword>
<protein>
    <submittedName>
        <fullName evidence="1">4'-phosphopantetheinyl transferase superfamily protein</fullName>
    </submittedName>
</protein>
<evidence type="ECO:0000313" key="2">
    <source>
        <dbReference type="Proteomes" id="UP001152321"/>
    </source>
</evidence>
<gene>
    <name evidence="1" type="ORF">NWE73_01965</name>
</gene>
<sequence>MPISNDVLESQIESLRFLLRSPDLQLFARSEWGSNNPEYRNFIKAALQEVNVDSYLQHSISHTHELGAIALSSSAIGVDVELSARVTEAPVARVSSREEVKAAPSPVSLWCAKEAAFKALKSYDQPSVLSKISIGEWQKIDSQTETFRLINASAFNAPSEGRGVIKHLSAHTLGFFIFCS</sequence>
<dbReference type="RefSeq" id="WP_277576587.1">
    <property type="nucleotide sequence ID" value="NZ_JANRMI010000001.1"/>
</dbReference>
<keyword evidence="2" id="KW-1185">Reference proteome</keyword>